<feature type="compositionally biased region" description="Polar residues" evidence="3">
    <location>
        <begin position="823"/>
        <end position="837"/>
    </location>
</feature>
<dbReference type="Pfam" id="PF12796">
    <property type="entry name" value="Ank_2"/>
    <property type="match status" value="1"/>
</dbReference>
<protein>
    <recommendedName>
        <fullName evidence="4">Rho-GAP domain-containing protein</fullName>
    </recommendedName>
</protein>
<feature type="compositionally biased region" description="Low complexity" evidence="3">
    <location>
        <begin position="995"/>
        <end position="1004"/>
    </location>
</feature>
<feature type="compositionally biased region" description="Low complexity" evidence="3">
    <location>
        <begin position="788"/>
        <end position="797"/>
    </location>
</feature>
<feature type="region of interest" description="Disordered" evidence="3">
    <location>
        <begin position="311"/>
        <end position="371"/>
    </location>
</feature>
<dbReference type="EMBL" id="JH992974">
    <property type="protein sequence ID" value="EKX51836.1"/>
    <property type="molecule type" value="Genomic_DNA"/>
</dbReference>
<evidence type="ECO:0000313" key="6">
    <source>
        <dbReference type="EnsemblProtists" id="EKX51836"/>
    </source>
</evidence>
<dbReference type="SUPFAM" id="SSF48403">
    <property type="entry name" value="Ankyrin repeat"/>
    <property type="match status" value="1"/>
</dbReference>
<dbReference type="OrthoDB" id="341259at2759"/>
<dbReference type="PANTHER" id="PTHR24119">
    <property type="entry name" value="ACYL-COA-BINDING DOMAIN-CONTAINING PROTEIN 6"/>
    <property type="match status" value="1"/>
</dbReference>
<dbReference type="AlphaFoldDB" id="L1JTG3"/>
<proteinExistence type="predicted"/>
<gene>
    <name evidence="5" type="ORF">GUITHDRAFT_161436</name>
</gene>
<feature type="repeat" description="ANK" evidence="2">
    <location>
        <begin position="644"/>
        <end position="676"/>
    </location>
</feature>
<feature type="compositionally biased region" description="Basic and acidic residues" evidence="3">
    <location>
        <begin position="316"/>
        <end position="329"/>
    </location>
</feature>
<dbReference type="EnsemblProtists" id="EKX51836">
    <property type="protein sequence ID" value="EKX51836"/>
    <property type="gene ID" value="GUITHDRAFT_161436"/>
</dbReference>
<evidence type="ECO:0000313" key="7">
    <source>
        <dbReference type="Proteomes" id="UP000011087"/>
    </source>
</evidence>
<feature type="region of interest" description="Disordered" evidence="3">
    <location>
        <begin position="893"/>
        <end position="965"/>
    </location>
</feature>
<feature type="compositionally biased region" description="Basic and acidic residues" evidence="3">
    <location>
        <begin position="44"/>
        <end position="67"/>
    </location>
</feature>
<feature type="compositionally biased region" description="Basic and acidic residues" evidence="3">
    <location>
        <begin position="1017"/>
        <end position="1026"/>
    </location>
</feature>
<dbReference type="InterPro" id="IPR002110">
    <property type="entry name" value="Ankyrin_rpt"/>
</dbReference>
<feature type="compositionally biased region" description="Basic and acidic residues" evidence="3">
    <location>
        <begin position="748"/>
        <end position="760"/>
    </location>
</feature>
<feature type="repeat" description="ANK" evidence="2">
    <location>
        <begin position="677"/>
        <end position="709"/>
    </location>
</feature>
<feature type="region of interest" description="Disordered" evidence="3">
    <location>
        <begin position="1"/>
        <end position="69"/>
    </location>
</feature>
<feature type="region of interest" description="Disordered" evidence="3">
    <location>
        <begin position="1088"/>
        <end position="1148"/>
    </location>
</feature>
<feature type="compositionally biased region" description="Low complexity" evidence="3">
    <location>
        <begin position="330"/>
        <end position="339"/>
    </location>
</feature>
<dbReference type="InterPro" id="IPR008936">
    <property type="entry name" value="Rho_GTPase_activation_prot"/>
</dbReference>
<dbReference type="PROSITE" id="PS50088">
    <property type="entry name" value="ANK_REPEAT"/>
    <property type="match status" value="2"/>
</dbReference>
<dbReference type="HOGENOM" id="CLU_276878_0_0_1"/>
<feature type="compositionally biased region" description="Basic and acidic residues" evidence="3">
    <location>
        <begin position="1037"/>
        <end position="1052"/>
    </location>
</feature>
<feature type="compositionally biased region" description="Basic and acidic residues" evidence="3">
    <location>
        <begin position="776"/>
        <end position="787"/>
    </location>
</feature>
<dbReference type="GeneID" id="17308621"/>
<dbReference type="RefSeq" id="XP_005838816.1">
    <property type="nucleotide sequence ID" value="XM_005838759.1"/>
</dbReference>
<feature type="compositionally biased region" description="Basic and acidic residues" evidence="3">
    <location>
        <begin position="924"/>
        <end position="965"/>
    </location>
</feature>
<dbReference type="Gene3D" id="1.10.555.10">
    <property type="entry name" value="Rho GTPase activation protein"/>
    <property type="match status" value="1"/>
</dbReference>
<feature type="compositionally biased region" description="Polar residues" evidence="3">
    <location>
        <begin position="1053"/>
        <end position="1066"/>
    </location>
</feature>
<feature type="region of interest" description="Disordered" evidence="3">
    <location>
        <begin position="776"/>
        <end position="869"/>
    </location>
</feature>
<dbReference type="SMART" id="SM00248">
    <property type="entry name" value="ANK"/>
    <property type="match status" value="2"/>
</dbReference>
<feature type="compositionally biased region" description="Basic and acidic residues" evidence="3">
    <location>
        <begin position="799"/>
        <end position="808"/>
    </location>
</feature>
<keyword evidence="2" id="KW-0040">ANK repeat</keyword>
<feature type="region of interest" description="Disordered" evidence="3">
    <location>
        <begin position="258"/>
        <end position="288"/>
    </location>
</feature>
<feature type="region of interest" description="Disordered" evidence="3">
    <location>
        <begin position="720"/>
        <end position="760"/>
    </location>
</feature>
<dbReference type="PROSITE" id="PS50238">
    <property type="entry name" value="RHOGAP"/>
    <property type="match status" value="1"/>
</dbReference>
<dbReference type="GO" id="GO:0007165">
    <property type="term" value="P:signal transduction"/>
    <property type="evidence" value="ECO:0007669"/>
    <property type="project" value="InterPro"/>
</dbReference>
<feature type="domain" description="Rho-GAP" evidence="4">
    <location>
        <begin position="61"/>
        <end position="254"/>
    </location>
</feature>
<evidence type="ECO:0000256" key="2">
    <source>
        <dbReference type="PROSITE-ProRule" id="PRU00023"/>
    </source>
</evidence>
<accession>L1JTG3</accession>
<reference evidence="6" key="3">
    <citation type="submission" date="2015-06" db="UniProtKB">
        <authorList>
            <consortium name="EnsemblProtists"/>
        </authorList>
    </citation>
    <scope>IDENTIFICATION</scope>
</reference>
<name>L1JTG3_GUITC</name>
<feature type="region of interest" description="Disordered" evidence="3">
    <location>
        <begin position="982"/>
        <end position="1074"/>
    </location>
</feature>
<feature type="compositionally biased region" description="Acidic residues" evidence="3">
    <location>
        <begin position="1005"/>
        <end position="1016"/>
    </location>
</feature>
<dbReference type="PANTHER" id="PTHR24119:SF0">
    <property type="entry name" value="ACYL-COA-BINDING DOMAIN-CONTAINING PROTEIN 6"/>
    <property type="match status" value="1"/>
</dbReference>
<dbReference type="Proteomes" id="UP000011087">
    <property type="component" value="Unassembled WGS sequence"/>
</dbReference>
<dbReference type="KEGG" id="gtt:GUITHDRAFT_161436"/>
<reference evidence="5 7" key="1">
    <citation type="journal article" date="2012" name="Nature">
        <title>Algal genomes reveal evolutionary mosaicism and the fate of nucleomorphs.</title>
        <authorList>
            <consortium name="DOE Joint Genome Institute"/>
            <person name="Curtis B.A."/>
            <person name="Tanifuji G."/>
            <person name="Burki F."/>
            <person name="Gruber A."/>
            <person name="Irimia M."/>
            <person name="Maruyama S."/>
            <person name="Arias M.C."/>
            <person name="Ball S.G."/>
            <person name="Gile G.H."/>
            <person name="Hirakawa Y."/>
            <person name="Hopkins J.F."/>
            <person name="Kuo A."/>
            <person name="Rensing S.A."/>
            <person name="Schmutz J."/>
            <person name="Symeonidi A."/>
            <person name="Elias M."/>
            <person name="Eveleigh R.J."/>
            <person name="Herman E.K."/>
            <person name="Klute M.J."/>
            <person name="Nakayama T."/>
            <person name="Obornik M."/>
            <person name="Reyes-Prieto A."/>
            <person name="Armbrust E.V."/>
            <person name="Aves S.J."/>
            <person name="Beiko R.G."/>
            <person name="Coutinho P."/>
            <person name="Dacks J.B."/>
            <person name="Durnford D.G."/>
            <person name="Fast N.M."/>
            <person name="Green B.R."/>
            <person name="Grisdale C.J."/>
            <person name="Hempel F."/>
            <person name="Henrissat B."/>
            <person name="Hoppner M.P."/>
            <person name="Ishida K."/>
            <person name="Kim E."/>
            <person name="Koreny L."/>
            <person name="Kroth P.G."/>
            <person name="Liu Y."/>
            <person name="Malik S.B."/>
            <person name="Maier U.G."/>
            <person name="McRose D."/>
            <person name="Mock T."/>
            <person name="Neilson J.A."/>
            <person name="Onodera N.T."/>
            <person name="Poole A.M."/>
            <person name="Pritham E.J."/>
            <person name="Richards T.A."/>
            <person name="Rocap G."/>
            <person name="Roy S.W."/>
            <person name="Sarai C."/>
            <person name="Schaack S."/>
            <person name="Shirato S."/>
            <person name="Slamovits C.H."/>
            <person name="Spencer D.F."/>
            <person name="Suzuki S."/>
            <person name="Worden A.Z."/>
            <person name="Zauner S."/>
            <person name="Barry K."/>
            <person name="Bell C."/>
            <person name="Bharti A.K."/>
            <person name="Crow J.A."/>
            <person name="Grimwood J."/>
            <person name="Kramer R."/>
            <person name="Lindquist E."/>
            <person name="Lucas S."/>
            <person name="Salamov A."/>
            <person name="McFadden G.I."/>
            <person name="Lane C.E."/>
            <person name="Keeling P.J."/>
            <person name="Gray M.W."/>
            <person name="Grigoriev I.V."/>
            <person name="Archibald J.M."/>
        </authorList>
    </citation>
    <scope>NUCLEOTIDE SEQUENCE</scope>
    <source>
        <strain evidence="5 7">CCMP2712</strain>
    </source>
</reference>
<dbReference type="PaxDb" id="55529-EKX51836"/>
<feature type="compositionally biased region" description="Polar residues" evidence="3">
    <location>
        <begin position="846"/>
        <end position="856"/>
    </location>
</feature>
<dbReference type="SMART" id="SM00324">
    <property type="entry name" value="RhoGAP"/>
    <property type="match status" value="1"/>
</dbReference>
<dbReference type="SUPFAM" id="SSF48350">
    <property type="entry name" value="GTPase activation domain, GAP"/>
    <property type="match status" value="1"/>
</dbReference>
<feature type="region of interest" description="Disordered" evidence="3">
    <location>
        <begin position="519"/>
        <end position="549"/>
    </location>
</feature>
<dbReference type="GO" id="GO:0000062">
    <property type="term" value="F:fatty-acyl-CoA binding"/>
    <property type="evidence" value="ECO:0007669"/>
    <property type="project" value="TreeGrafter"/>
</dbReference>
<evidence type="ECO:0000256" key="1">
    <source>
        <dbReference type="ARBA" id="ARBA00023121"/>
    </source>
</evidence>
<dbReference type="InterPro" id="IPR000198">
    <property type="entry name" value="RhoGAP_dom"/>
</dbReference>
<dbReference type="InterPro" id="IPR036770">
    <property type="entry name" value="Ankyrin_rpt-contain_sf"/>
</dbReference>
<organism evidence="5">
    <name type="scientific">Guillardia theta (strain CCMP2712)</name>
    <name type="common">Cryptophyte</name>
    <dbReference type="NCBI Taxonomy" id="905079"/>
    <lineage>
        <taxon>Eukaryota</taxon>
        <taxon>Cryptophyceae</taxon>
        <taxon>Pyrenomonadales</taxon>
        <taxon>Geminigeraceae</taxon>
        <taxon>Guillardia</taxon>
    </lineage>
</organism>
<dbReference type="CDD" id="cd00159">
    <property type="entry name" value="RhoGAP"/>
    <property type="match status" value="1"/>
</dbReference>
<feature type="compositionally biased region" description="Basic and acidic residues" evidence="3">
    <location>
        <begin position="1088"/>
        <end position="1100"/>
    </location>
</feature>
<feature type="compositionally biased region" description="Polar residues" evidence="3">
    <location>
        <begin position="575"/>
        <end position="587"/>
    </location>
</feature>
<keyword evidence="1" id="KW-0446">Lipid-binding</keyword>
<dbReference type="Gene3D" id="1.25.40.20">
    <property type="entry name" value="Ankyrin repeat-containing domain"/>
    <property type="match status" value="1"/>
</dbReference>
<reference evidence="7" key="2">
    <citation type="submission" date="2012-11" db="EMBL/GenBank/DDBJ databases">
        <authorList>
            <person name="Kuo A."/>
            <person name="Curtis B.A."/>
            <person name="Tanifuji G."/>
            <person name="Burki F."/>
            <person name="Gruber A."/>
            <person name="Irimia M."/>
            <person name="Maruyama S."/>
            <person name="Arias M.C."/>
            <person name="Ball S.G."/>
            <person name="Gile G.H."/>
            <person name="Hirakawa Y."/>
            <person name="Hopkins J.F."/>
            <person name="Rensing S.A."/>
            <person name="Schmutz J."/>
            <person name="Symeonidi A."/>
            <person name="Elias M."/>
            <person name="Eveleigh R.J."/>
            <person name="Herman E.K."/>
            <person name="Klute M.J."/>
            <person name="Nakayama T."/>
            <person name="Obornik M."/>
            <person name="Reyes-Prieto A."/>
            <person name="Armbrust E.V."/>
            <person name="Aves S.J."/>
            <person name="Beiko R.G."/>
            <person name="Coutinho P."/>
            <person name="Dacks J.B."/>
            <person name="Durnford D.G."/>
            <person name="Fast N.M."/>
            <person name="Green B.R."/>
            <person name="Grisdale C."/>
            <person name="Hempe F."/>
            <person name="Henrissat B."/>
            <person name="Hoppner M.P."/>
            <person name="Ishida K.-I."/>
            <person name="Kim E."/>
            <person name="Koreny L."/>
            <person name="Kroth P.G."/>
            <person name="Liu Y."/>
            <person name="Malik S.-B."/>
            <person name="Maier U.G."/>
            <person name="McRose D."/>
            <person name="Mock T."/>
            <person name="Neilson J.A."/>
            <person name="Onodera N.T."/>
            <person name="Poole A.M."/>
            <person name="Pritham E.J."/>
            <person name="Richards T.A."/>
            <person name="Rocap G."/>
            <person name="Roy S.W."/>
            <person name="Sarai C."/>
            <person name="Schaack S."/>
            <person name="Shirato S."/>
            <person name="Slamovits C.H."/>
            <person name="Spencer D.F."/>
            <person name="Suzuki S."/>
            <person name="Worden A.Z."/>
            <person name="Zauner S."/>
            <person name="Barry K."/>
            <person name="Bell C."/>
            <person name="Bharti A.K."/>
            <person name="Crow J.A."/>
            <person name="Grimwood J."/>
            <person name="Kramer R."/>
            <person name="Lindquist E."/>
            <person name="Lucas S."/>
            <person name="Salamov A."/>
            <person name="McFadden G.I."/>
            <person name="Lane C.E."/>
            <person name="Keeling P.J."/>
            <person name="Gray M.W."/>
            <person name="Grigoriev I.V."/>
            <person name="Archibald J.M."/>
        </authorList>
    </citation>
    <scope>NUCLEOTIDE SEQUENCE</scope>
    <source>
        <strain evidence="7">CCMP2712</strain>
    </source>
</reference>
<evidence type="ECO:0000259" key="4">
    <source>
        <dbReference type="PROSITE" id="PS50238"/>
    </source>
</evidence>
<sequence length="1148" mass="126708">MGLLKKSSKKASSDEPKNKIDKHDEANDPLGLGRNDSPASGSSRGKEKTNAREGMENQENNRIERKTEKHAKKIKAEAETIIAAIVSLAQVAGNVRGIFEEVRPVEQAAEVLKHFESDGHAPGMPPQDPHAIASLIVYFLRDKEEAVCTSMLRDEIMDACSLSDDKERHERLRSITHALPAENLSFLRSLRELVLAVSVEHEAFYQDGLETRIDALAQLFGPLLIRPAASEMKRKAHLTSLFARHLFAKTSILVPSPVAPPPAAAEDKEEAQDAQQGSGRKPAIPKISIPSAMTARALTFRNVLEKAGGMQTAREGLAKKEGEEGDGKGSSKLKGGASKNDAEPDRRKNATIRFAEEDEDSDETNYNQASTPLDSTWKRHVQSLTDEERRECMAGAMQGGPLLKYSSRGRPVQLMFFKMSSSADSLSWGPVASPDDRKYFLSLLNVQLVLPGDLAVGEFAHAGEESQRHLRLALELKGKQRLELEALNAPALRMWGVAIQHAILTRTFFSEETPGESAALPFTARDWQRPETGDSEQGRSTNLSLPLRPAASHGLATARLLEGVGDEQEAAGRSGATTSRPVRSTSFAPVPAGPATARGPGGRDAPDLSMLNVHVLLSKARHNRREDVVALLDKGVPVDAEDEEGNTVLIVACQNNHKRIVKEALRRRCDVNHQNRRGDTCLHFCFALKYFSLGHYLLSKGADPSIRNKLQQTCFDRCAPESFDLPPPDAPDAGEDEGKRASGRARKRREEEPKLSSFEQEMRELKARMEALEKENSLLRSRTDQETKSSVPSSSVGGEEEKKRREEELSSLAELVTPESRGKYQSPSLSEPASTVQVGGKYERSIASSYDPSRAQQVAEHATGLGEMESNLNEVHAAIHDVEEVLSKVTSPFAVRERESKKSSRATWRSRDLTSLPRTLMFEDEQRDKSVETKTSRGEEKGGEEKIGGMVKRDGEEEKSWQKRIQDARELAKKLSGIAKLPRPKAAGRLEGLEAKYMQQQQQQLEEEEEEEEEEKENTQRVKEEVPSTQYTRRGGGGKEDNEFHNLMDVKEQSTAQRSLSVSEDATSSDEDELVVLDVACDQPAARAELEAPRELEEAKSGTAGLEEAAEKPTPARRLKTSMRVKAGTGAASRKTPTLKYPTRETRR</sequence>
<evidence type="ECO:0000313" key="5">
    <source>
        <dbReference type="EMBL" id="EKX51836.1"/>
    </source>
</evidence>
<feature type="compositionally biased region" description="Basic and acidic residues" evidence="3">
    <location>
        <begin position="11"/>
        <end position="26"/>
    </location>
</feature>
<feature type="region of interest" description="Disordered" evidence="3">
    <location>
        <begin position="566"/>
        <end position="605"/>
    </location>
</feature>
<feature type="compositionally biased region" description="Low complexity" evidence="3">
    <location>
        <begin position="588"/>
        <end position="598"/>
    </location>
</feature>
<evidence type="ECO:0000256" key="3">
    <source>
        <dbReference type="SAM" id="MobiDB-lite"/>
    </source>
</evidence>
<dbReference type="eggNOG" id="KOG0817">
    <property type="taxonomic scope" value="Eukaryota"/>
</dbReference>
<keyword evidence="7" id="KW-1185">Reference proteome</keyword>
<dbReference type="STRING" id="905079.L1JTG3"/>
<dbReference type="Pfam" id="PF00620">
    <property type="entry name" value="RhoGAP"/>
    <property type="match status" value="1"/>
</dbReference>